<dbReference type="InterPro" id="IPR045538">
    <property type="entry name" value="CIS_TMP"/>
</dbReference>
<dbReference type="EMBL" id="LT899436">
    <property type="protein sequence ID" value="SNR16921.1"/>
    <property type="molecule type" value="Genomic_DNA"/>
</dbReference>
<gene>
    <name evidence="1" type="ORF">TJEJU_3270</name>
</gene>
<proteinExistence type="predicted"/>
<sequence>MSVTQNHIINKQIVEFQISEANYSLDIQNTISKLYHDQWKSIINTVLDDQFENPNVHYQIDRLTIDLGEVTLKNITGKLSKQMTAVLNQVIHKEEIQAEEVKHTIPAEVKPLQALIYFLEKGRMPWWGIRTKTELTAELDVILQKTSTELKQLLVKLKENRTYVQRYVQICSKEQLRNSIQIILDLSKGELLNFENDVVAIVKQKTSKQSKEKNILEIVYSILFQELDTQLSLKQYKKIVLSNIASKLSFSFKEESKHEYYKEIKHIDDLIQKYQKLHTENNKWQELLSYIFTLIQGDNFEKIPVLALNGLRKGLENLDTYEENDFDTKEKIKTEKLVYLTKQLVTLQKTIQKNEINEKTTFIKSRISAFDSTDFISVENSGLVLLCAFLPQLFKHLKLTEDRAFLDLTSAYKALAVLHFVCYGDNISFFEGQLSLIKILCGLDAEESIEIQELSTQEKTIIEDFLAVVIAQGESWGKLSIDGFRASYLLRQASLKIRDNHWQLQIETKTHDIVLNKIPWNFKIIKLPWMKRVLMVEWNG</sequence>
<reference evidence="1 2" key="1">
    <citation type="submission" date="2017-07" db="EMBL/GenBank/DDBJ databases">
        <authorList>
            <person name="Sun Z.S."/>
            <person name="Albrecht U."/>
            <person name="Echele G."/>
            <person name="Lee C.C."/>
        </authorList>
    </citation>
    <scope>NUCLEOTIDE SEQUENCE [LARGE SCALE GENOMIC DNA]</scope>
    <source>
        <strain evidence="2">type strain: KCTC 22618</strain>
    </source>
</reference>
<name>A0A238UCM3_9FLAO</name>
<keyword evidence="2" id="KW-1185">Reference proteome</keyword>
<dbReference type="RefSeq" id="WP_095073808.1">
    <property type="nucleotide sequence ID" value="NZ_LT899436.1"/>
</dbReference>
<dbReference type="KEGG" id="tje:TJEJU_3270"/>
<evidence type="ECO:0000313" key="2">
    <source>
        <dbReference type="Proteomes" id="UP000215214"/>
    </source>
</evidence>
<dbReference type="Pfam" id="PF19268">
    <property type="entry name" value="CIS_TMP"/>
    <property type="match status" value="1"/>
</dbReference>
<protein>
    <submittedName>
        <fullName evidence="1">Uncharacterized protein</fullName>
    </submittedName>
</protein>
<dbReference type="OrthoDB" id="1488184at2"/>
<dbReference type="Proteomes" id="UP000215214">
    <property type="component" value="Chromosome TJEJU"/>
</dbReference>
<accession>A0A238UCM3</accession>
<evidence type="ECO:0000313" key="1">
    <source>
        <dbReference type="EMBL" id="SNR16921.1"/>
    </source>
</evidence>
<organism evidence="1 2">
    <name type="scientific">Tenacibaculum jejuense</name>
    <dbReference type="NCBI Taxonomy" id="584609"/>
    <lineage>
        <taxon>Bacteria</taxon>
        <taxon>Pseudomonadati</taxon>
        <taxon>Bacteroidota</taxon>
        <taxon>Flavobacteriia</taxon>
        <taxon>Flavobacteriales</taxon>
        <taxon>Flavobacteriaceae</taxon>
        <taxon>Tenacibaculum</taxon>
    </lineage>
</organism>
<dbReference type="AlphaFoldDB" id="A0A238UCM3"/>